<proteinExistence type="predicted"/>
<dbReference type="AlphaFoldDB" id="L8PHV8"/>
<evidence type="ECO:0000313" key="5">
    <source>
        <dbReference type="Proteomes" id="UP000011205"/>
    </source>
</evidence>
<evidence type="ECO:0000256" key="2">
    <source>
        <dbReference type="SAM" id="MobiDB-lite"/>
    </source>
</evidence>
<protein>
    <submittedName>
        <fullName evidence="4">Putative Rhs protein</fullName>
    </submittedName>
</protein>
<sequence length="118" mass="13406">MPRPNARRSPTRPRKTSTSVSSIITDLVGTPTELVDERGDIAWRARTTLWGTTAWNRNATAYTPLRFPGQYHDPETGLHYNYFRHYDPETARYLTPDPLGLVPAPNPAAYVHNPPYLD</sequence>
<dbReference type="InterPro" id="IPR022385">
    <property type="entry name" value="Rhs_assc_core"/>
</dbReference>
<dbReference type="NCBIfam" id="TIGR03696">
    <property type="entry name" value="Rhs_assc_core"/>
    <property type="match status" value="1"/>
</dbReference>
<dbReference type="Pfam" id="PF25023">
    <property type="entry name" value="TEN_YD-shell"/>
    <property type="match status" value="1"/>
</dbReference>
<feature type="compositionally biased region" description="Basic residues" evidence="2">
    <location>
        <begin position="1"/>
        <end position="15"/>
    </location>
</feature>
<dbReference type="Proteomes" id="UP000011205">
    <property type="component" value="Unassembled WGS sequence"/>
</dbReference>
<evidence type="ECO:0000256" key="1">
    <source>
        <dbReference type="ARBA" id="ARBA00022737"/>
    </source>
</evidence>
<feature type="domain" description="Teneurin-like YD-shell" evidence="3">
    <location>
        <begin position="23"/>
        <end position="97"/>
    </location>
</feature>
<evidence type="ECO:0000259" key="3">
    <source>
        <dbReference type="Pfam" id="PF25023"/>
    </source>
</evidence>
<comment type="caution">
    <text evidence="4">The sequence shown here is derived from an EMBL/GenBank/DDBJ whole genome shotgun (WGS) entry which is preliminary data.</text>
</comment>
<dbReference type="PATRIC" id="fig|1160705.3.peg.3064"/>
<dbReference type="InterPro" id="IPR050708">
    <property type="entry name" value="T6SS_VgrG/RHS"/>
</dbReference>
<organism evidence="4 5">
    <name type="scientific">Streptomyces viridochromogenes Tue57</name>
    <dbReference type="NCBI Taxonomy" id="1160705"/>
    <lineage>
        <taxon>Bacteria</taxon>
        <taxon>Bacillati</taxon>
        <taxon>Actinomycetota</taxon>
        <taxon>Actinomycetes</taxon>
        <taxon>Kitasatosporales</taxon>
        <taxon>Streptomycetaceae</taxon>
        <taxon>Streptomyces</taxon>
    </lineage>
</organism>
<evidence type="ECO:0000313" key="4">
    <source>
        <dbReference type="EMBL" id="ELS56010.1"/>
    </source>
</evidence>
<dbReference type="PANTHER" id="PTHR32305">
    <property type="match status" value="1"/>
</dbReference>
<dbReference type="PANTHER" id="PTHR32305:SF15">
    <property type="entry name" value="PROTEIN RHSA-RELATED"/>
    <property type="match status" value="1"/>
</dbReference>
<dbReference type="EMBL" id="AMLP01000100">
    <property type="protein sequence ID" value="ELS56010.1"/>
    <property type="molecule type" value="Genomic_DNA"/>
</dbReference>
<accession>L8PHV8</accession>
<reference evidence="4 5" key="1">
    <citation type="journal article" date="2013" name="Genome Announc.">
        <title>Draft Genome Sequence of Streptomyces viridochromogenes Strain Tu57, Producer of Avilamycin.</title>
        <authorList>
            <person name="Gruning B.A."/>
            <person name="Erxleben A."/>
            <person name="Hahnlein A."/>
            <person name="Gunther S."/>
        </authorList>
    </citation>
    <scope>NUCLEOTIDE SEQUENCE [LARGE SCALE GENOMIC DNA]</scope>
    <source>
        <strain evidence="4 5">Tue57</strain>
    </source>
</reference>
<dbReference type="PRINTS" id="PR00394">
    <property type="entry name" value="RHSPROTEIN"/>
</dbReference>
<keyword evidence="1" id="KW-0677">Repeat</keyword>
<gene>
    <name evidence="4" type="ORF">STVIR_3088</name>
</gene>
<dbReference type="Gene3D" id="2.180.10.10">
    <property type="entry name" value="RHS repeat-associated core"/>
    <property type="match status" value="1"/>
</dbReference>
<feature type="region of interest" description="Disordered" evidence="2">
    <location>
        <begin position="1"/>
        <end position="20"/>
    </location>
</feature>
<dbReference type="InterPro" id="IPR056823">
    <property type="entry name" value="TEN-like_YD-shell"/>
</dbReference>
<name>L8PHV8_STRVR</name>